<proteinExistence type="inferred from homology"/>
<evidence type="ECO:0000256" key="3">
    <source>
        <dbReference type="ARBA" id="ARBA00011738"/>
    </source>
</evidence>
<dbReference type="GO" id="GO:0004109">
    <property type="term" value="F:coproporphyrinogen oxidase activity"/>
    <property type="evidence" value="ECO:0007669"/>
    <property type="project" value="UniProtKB-EC"/>
</dbReference>
<dbReference type="InterPro" id="IPR036406">
    <property type="entry name" value="Coprogen_oxidase_aer_sf"/>
</dbReference>
<comment type="similarity">
    <text evidence="2">Belongs to the aerobic coproporphyrinogen-III oxidase family.</text>
</comment>
<comment type="caution">
    <text evidence="7">The sequence shown here is derived from an EMBL/GenBank/DDBJ whole genome shotgun (WGS) entry which is preliminary data.</text>
</comment>
<comment type="pathway">
    <text evidence="1">Porphyrin-containing compound metabolism; protoporphyrin-IX biosynthesis; protoporphyrinogen-IX from coproporphyrinogen-III (O2 route): step 1/1.</text>
</comment>
<dbReference type="InterPro" id="IPR001260">
    <property type="entry name" value="Coprogen_oxidase_aer"/>
</dbReference>
<dbReference type="Pfam" id="PF01218">
    <property type="entry name" value="Coprogen_oxidas"/>
    <property type="match status" value="1"/>
</dbReference>
<dbReference type="SUPFAM" id="SSF102886">
    <property type="entry name" value="Coproporphyrinogen III oxidase"/>
    <property type="match status" value="1"/>
</dbReference>
<dbReference type="Gene3D" id="3.40.1500.10">
    <property type="entry name" value="Coproporphyrinogen III oxidase, aerobic"/>
    <property type="match status" value="2"/>
</dbReference>
<protein>
    <recommendedName>
        <fullName evidence="4">coproporphyrinogen oxidase</fullName>
        <ecNumber evidence="4">1.3.3.3</ecNumber>
    </recommendedName>
</protein>
<accession>A0A5B7DLI1</accession>
<dbReference type="PANTHER" id="PTHR10755">
    <property type="entry name" value="COPROPORPHYRINOGEN III OXIDASE, MITOCHONDRIAL"/>
    <property type="match status" value="1"/>
</dbReference>
<dbReference type="GO" id="GO:0006782">
    <property type="term" value="P:protoporphyrinogen IX biosynthetic process"/>
    <property type="evidence" value="ECO:0007669"/>
    <property type="project" value="UniProtKB-UniPathway"/>
</dbReference>
<evidence type="ECO:0000313" key="7">
    <source>
        <dbReference type="EMBL" id="MPC22412.1"/>
    </source>
</evidence>
<organism evidence="7 8">
    <name type="scientific">Portunus trituberculatus</name>
    <name type="common">Swimming crab</name>
    <name type="synonym">Neptunus trituberculatus</name>
    <dbReference type="NCBI Taxonomy" id="210409"/>
    <lineage>
        <taxon>Eukaryota</taxon>
        <taxon>Metazoa</taxon>
        <taxon>Ecdysozoa</taxon>
        <taxon>Arthropoda</taxon>
        <taxon>Crustacea</taxon>
        <taxon>Multicrustacea</taxon>
        <taxon>Malacostraca</taxon>
        <taxon>Eumalacostraca</taxon>
        <taxon>Eucarida</taxon>
        <taxon>Decapoda</taxon>
        <taxon>Pleocyemata</taxon>
        <taxon>Brachyura</taxon>
        <taxon>Eubrachyura</taxon>
        <taxon>Portunoidea</taxon>
        <taxon>Portunidae</taxon>
        <taxon>Portuninae</taxon>
        <taxon>Portunus</taxon>
    </lineage>
</organism>
<dbReference type="AlphaFoldDB" id="A0A5B7DLI1"/>
<dbReference type="PRINTS" id="PR00073">
    <property type="entry name" value="COPRGNOXDASE"/>
</dbReference>
<dbReference type="OrthoDB" id="15318at2759"/>
<keyword evidence="6" id="KW-0627">Porphyrin biosynthesis</keyword>
<dbReference type="GO" id="GO:0005737">
    <property type="term" value="C:cytoplasm"/>
    <property type="evidence" value="ECO:0007669"/>
    <property type="project" value="TreeGrafter"/>
</dbReference>
<evidence type="ECO:0000256" key="5">
    <source>
        <dbReference type="ARBA" id="ARBA00023002"/>
    </source>
</evidence>
<dbReference type="UniPathway" id="UPA00251">
    <property type="reaction ID" value="UER00322"/>
</dbReference>
<evidence type="ECO:0000256" key="4">
    <source>
        <dbReference type="ARBA" id="ARBA00012869"/>
    </source>
</evidence>
<dbReference type="EMBL" id="VSRR010001085">
    <property type="protein sequence ID" value="MPC22412.1"/>
    <property type="molecule type" value="Genomic_DNA"/>
</dbReference>
<name>A0A5B7DLI1_PORTR</name>
<comment type="subunit">
    <text evidence="3">Homodimer.</text>
</comment>
<evidence type="ECO:0000256" key="2">
    <source>
        <dbReference type="ARBA" id="ARBA00010644"/>
    </source>
</evidence>
<reference evidence="7 8" key="1">
    <citation type="submission" date="2019-05" db="EMBL/GenBank/DDBJ databases">
        <title>Another draft genome of Portunus trituberculatus and its Hox gene families provides insights of decapod evolution.</title>
        <authorList>
            <person name="Jeong J.-H."/>
            <person name="Song I."/>
            <person name="Kim S."/>
            <person name="Choi T."/>
            <person name="Kim D."/>
            <person name="Ryu S."/>
            <person name="Kim W."/>
        </authorList>
    </citation>
    <scope>NUCLEOTIDE SEQUENCE [LARGE SCALE GENOMIC DNA]</scope>
    <source>
        <tissue evidence="7">Muscle</tissue>
    </source>
</reference>
<dbReference type="Proteomes" id="UP000324222">
    <property type="component" value="Unassembled WGS sequence"/>
</dbReference>
<sequence length="242" mass="26989">MIINSLKHKSEVKYIGTSLLVSGGVALYASHQGSVAAAQKAPSSLDTSTFMAAPVTELSDLEGKPHDMRTKMELMIMRIQSEFCRALEVEEGEGCKFTVDKWRRHNPSEGGGVTCVLQDGKTFEKAGVNITVMTAPLSKELQASMRARGKKLPEDKKFSFFAAGISSVIHPRNPHWWFGGGTDLTPYYLDEGDVKLFHGVLKSACDRHHPDYYSRFKKWCDDYFFVKFRGESGGPEEKLSKI</sequence>
<keyword evidence="8" id="KW-1185">Reference proteome</keyword>
<dbReference type="PANTHER" id="PTHR10755:SF0">
    <property type="entry name" value="OXYGEN-DEPENDENT COPROPORPHYRINOGEN-III OXIDASE, MITOCHONDRIAL"/>
    <property type="match status" value="1"/>
</dbReference>
<evidence type="ECO:0000256" key="6">
    <source>
        <dbReference type="ARBA" id="ARBA00023244"/>
    </source>
</evidence>
<evidence type="ECO:0000313" key="8">
    <source>
        <dbReference type="Proteomes" id="UP000324222"/>
    </source>
</evidence>
<dbReference type="EC" id="1.3.3.3" evidence="4"/>
<evidence type="ECO:0000256" key="1">
    <source>
        <dbReference type="ARBA" id="ARBA00005168"/>
    </source>
</evidence>
<gene>
    <name evidence="7" type="primary">Coprox_1</name>
    <name evidence="7" type="ORF">E2C01_015426</name>
</gene>
<keyword evidence="5" id="KW-0560">Oxidoreductase</keyword>